<keyword evidence="1" id="KW-0694">RNA-binding</keyword>
<protein>
    <recommendedName>
        <fullName evidence="1">RNA-dependent RNA polymerase</fullName>
        <ecNumber evidence="1">2.7.7.48</ecNumber>
    </recommendedName>
</protein>
<dbReference type="EC" id="2.7.7.48" evidence="1"/>
<accession>A0AAV5WI87</accession>
<proteinExistence type="inferred from homology"/>
<feature type="non-terminal residue" evidence="3">
    <location>
        <position position="1"/>
    </location>
</feature>
<dbReference type="Pfam" id="PF05183">
    <property type="entry name" value="RdRP"/>
    <property type="match status" value="1"/>
</dbReference>
<keyword evidence="1" id="KW-0548">Nucleotidyltransferase</keyword>
<sequence length="135" mass="14970">QIFCQYSSSISKHTVSRNRSKGGERGADGAIILTGSVMMTKNPCIGKGDVRLFDAIDVPGLRHLVDVVVFPMHGHRPHPDEMAGSDLDGDEYSLIWDPQMRFDRNEEATIFPSGEDVKKWPIVRKEGGEVDIEAC</sequence>
<dbReference type="AlphaFoldDB" id="A0AAV5WI87"/>
<dbReference type="PANTHER" id="PTHR23079">
    <property type="entry name" value="RNA-DEPENDENT RNA POLYMERASE"/>
    <property type="match status" value="1"/>
</dbReference>
<feature type="non-terminal residue" evidence="3">
    <location>
        <position position="135"/>
    </location>
</feature>
<dbReference type="PANTHER" id="PTHR23079:SF57">
    <property type="entry name" value="RNA-DIRECTED RNA POLYMERASE"/>
    <property type="match status" value="1"/>
</dbReference>
<evidence type="ECO:0000256" key="1">
    <source>
        <dbReference type="RuleBase" id="RU363098"/>
    </source>
</evidence>
<gene>
    <name evidence="3" type="ORF">PFISCL1PPCAC_22034</name>
</gene>
<feature type="domain" description="RDRP core" evidence="2">
    <location>
        <begin position="1"/>
        <end position="106"/>
    </location>
</feature>
<dbReference type="InterPro" id="IPR007855">
    <property type="entry name" value="RDRP"/>
</dbReference>
<evidence type="ECO:0000313" key="3">
    <source>
        <dbReference type="EMBL" id="GMT30737.1"/>
    </source>
</evidence>
<dbReference type="EMBL" id="BTSY01000005">
    <property type="protein sequence ID" value="GMT30737.1"/>
    <property type="molecule type" value="Genomic_DNA"/>
</dbReference>
<dbReference type="Proteomes" id="UP001432322">
    <property type="component" value="Unassembled WGS sequence"/>
</dbReference>
<dbReference type="GO" id="GO:0031380">
    <property type="term" value="C:nuclear RNA-directed RNA polymerase complex"/>
    <property type="evidence" value="ECO:0007669"/>
    <property type="project" value="TreeGrafter"/>
</dbReference>
<dbReference type="GO" id="GO:0003723">
    <property type="term" value="F:RNA binding"/>
    <property type="evidence" value="ECO:0007669"/>
    <property type="project" value="UniProtKB-KW"/>
</dbReference>
<name>A0AAV5WI87_9BILA</name>
<organism evidence="3 4">
    <name type="scientific">Pristionchus fissidentatus</name>
    <dbReference type="NCBI Taxonomy" id="1538716"/>
    <lineage>
        <taxon>Eukaryota</taxon>
        <taxon>Metazoa</taxon>
        <taxon>Ecdysozoa</taxon>
        <taxon>Nematoda</taxon>
        <taxon>Chromadorea</taxon>
        <taxon>Rhabditida</taxon>
        <taxon>Rhabditina</taxon>
        <taxon>Diplogasteromorpha</taxon>
        <taxon>Diplogasteroidea</taxon>
        <taxon>Neodiplogasteridae</taxon>
        <taxon>Pristionchus</taxon>
    </lineage>
</organism>
<reference evidence="3" key="1">
    <citation type="submission" date="2023-10" db="EMBL/GenBank/DDBJ databases">
        <title>Genome assembly of Pristionchus species.</title>
        <authorList>
            <person name="Yoshida K."/>
            <person name="Sommer R.J."/>
        </authorList>
    </citation>
    <scope>NUCLEOTIDE SEQUENCE</scope>
    <source>
        <strain evidence="3">RS5133</strain>
    </source>
</reference>
<evidence type="ECO:0000313" key="4">
    <source>
        <dbReference type="Proteomes" id="UP001432322"/>
    </source>
</evidence>
<evidence type="ECO:0000259" key="2">
    <source>
        <dbReference type="Pfam" id="PF05183"/>
    </source>
</evidence>
<comment type="similarity">
    <text evidence="1">Belongs to the RdRP family.</text>
</comment>
<keyword evidence="4" id="KW-1185">Reference proteome</keyword>
<dbReference type="InterPro" id="IPR057596">
    <property type="entry name" value="RDRP_core"/>
</dbReference>
<comment type="caution">
    <text evidence="3">The sequence shown here is derived from an EMBL/GenBank/DDBJ whole genome shotgun (WGS) entry which is preliminary data.</text>
</comment>
<keyword evidence="1" id="KW-0696">RNA-directed RNA polymerase</keyword>
<dbReference type="GO" id="GO:0030422">
    <property type="term" value="P:siRNA processing"/>
    <property type="evidence" value="ECO:0007669"/>
    <property type="project" value="TreeGrafter"/>
</dbReference>
<comment type="catalytic activity">
    <reaction evidence="1">
        <text>RNA(n) + a ribonucleoside 5'-triphosphate = RNA(n+1) + diphosphate</text>
        <dbReference type="Rhea" id="RHEA:21248"/>
        <dbReference type="Rhea" id="RHEA-COMP:14527"/>
        <dbReference type="Rhea" id="RHEA-COMP:17342"/>
        <dbReference type="ChEBI" id="CHEBI:33019"/>
        <dbReference type="ChEBI" id="CHEBI:61557"/>
        <dbReference type="ChEBI" id="CHEBI:140395"/>
        <dbReference type="EC" id="2.7.7.48"/>
    </reaction>
</comment>
<dbReference type="GO" id="GO:0003968">
    <property type="term" value="F:RNA-directed RNA polymerase activity"/>
    <property type="evidence" value="ECO:0007669"/>
    <property type="project" value="UniProtKB-KW"/>
</dbReference>
<keyword evidence="1" id="KW-0808">Transferase</keyword>